<protein>
    <submittedName>
        <fullName evidence="1">Uncharacterized protein</fullName>
    </submittedName>
</protein>
<dbReference type="EMBL" id="LBWK01000001">
    <property type="protein sequence ID" value="KKR06377.1"/>
    <property type="molecule type" value="Genomic_DNA"/>
</dbReference>
<gene>
    <name evidence="1" type="ORF">UT34_C0001G0417</name>
</gene>
<name>A0A0G0QXL1_9BACT</name>
<evidence type="ECO:0000313" key="1">
    <source>
        <dbReference type="EMBL" id="KKR06377.1"/>
    </source>
</evidence>
<dbReference type="STRING" id="1619100.UT34_C0001G0417"/>
<sequence length="168" mass="18731">MNTSKPVFTSADVQPFTLSSEMNLAEKDVLIVMNSAEFEKVTKTIGSPLLNIIKENPTPDGLKEDFNFALYQYLSNRNLLPPSALTTYVTTDDFVSYIRDEESVQEVFISLDLTKLNPKQRNAALALIYNMTAEDGKGIGKKLKFIVHADQIPNELISISGIYFTGTE</sequence>
<reference evidence="1 2" key="1">
    <citation type="journal article" date="2015" name="Nature">
        <title>rRNA introns, odd ribosomes, and small enigmatic genomes across a large radiation of phyla.</title>
        <authorList>
            <person name="Brown C.T."/>
            <person name="Hug L.A."/>
            <person name="Thomas B.C."/>
            <person name="Sharon I."/>
            <person name="Castelle C.J."/>
            <person name="Singh A."/>
            <person name="Wilkins M.J."/>
            <person name="Williams K.H."/>
            <person name="Banfield J.F."/>
        </authorList>
    </citation>
    <scope>NUCLEOTIDE SEQUENCE [LARGE SCALE GENOMIC DNA]</scope>
</reference>
<accession>A0A0G0QXL1</accession>
<organism evidence="1 2">
    <name type="scientific">candidate division WS6 bacterium GW2011_GWF2_39_15</name>
    <dbReference type="NCBI Taxonomy" id="1619100"/>
    <lineage>
        <taxon>Bacteria</taxon>
        <taxon>Candidatus Dojkabacteria</taxon>
    </lineage>
</organism>
<proteinExistence type="predicted"/>
<comment type="caution">
    <text evidence="1">The sequence shown here is derived from an EMBL/GenBank/DDBJ whole genome shotgun (WGS) entry which is preliminary data.</text>
</comment>
<dbReference type="AlphaFoldDB" id="A0A0G0QXL1"/>
<dbReference type="Proteomes" id="UP000034799">
    <property type="component" value="Unassembled WGS sequence"/>
</dbReference>
<evidence type="ECO:0000313" key="2">
    <source>
        <dbReference type="Proteomes" id="UP000034799"/>
    </source>
</evidence>